<evidence type="ECO:0000313" key="1">
    <source>
        <dbReference type="EMBL" id="GIY95145.1"/>
    </source>
</evidence>
<keyword evidence="2" id="KW-1185">Reference proteome</keyword>
<gene>
    <name evidence="1" type="ORF">CEXT_537911</name>
</gene>
<dbReference type="EMBL" id="BPLR01000485">
    <property type="protein sequence ID" value="GIY95145.1"/>
    <property type="molecule type" value="Genomic_DNA"/>
</dbReference>
<organism evidence="1 2">
    <name type="scientific">Caerostris extrusa</name>
    <name type="common">Bark spider</name>
    <name type="synonym">Caerostris bankana</name>
    <dbReference type="NCBI Taxonomy" id="172846"/>
    <lineage>
        <taxon>Eukaryota</taxon>
        <taxon>Metazoa</taxon>
        <taxon>Ecdysozoa</taxon>
        <taxon>Arthropoda</taxon>
        <taxon>Chelicerata</taxon>
        <taxon>Arachnida</taxon>
        <taxon>Araneae</taxon>
        <taxon>Araneomorphae</taxon>
        <taxon>Entelegynae</taxon>
        <taxon>Araneoidea</taxon>
        <taxon>Araneidae</taxon>
        <taxon>Caerostris</taxon>
    </lineage>
</organism>
<protein>
    <submittedName>
        <fullName evidence="1">Uncharacterized protein</fullName>
    </submittedName>
</protein>
<reference evidence="1 2" key="1">
    <citation type="submission" date="2021-06" db="EMBL/GenBank/DDBJ databases">
        <title>Caerostris extrusa draft genome.</title>
        <authorList>
            <person name="Kono N."/>
            <person name="Arakawa K."/>
        </authorList>
    </citation>
    <scope>NUCLEOTIDE SEQUENCE [LARGE SCALE GENOMIC DNA]</scope>
</reference>
<accession>A0AAV4XMI2</accession>
<proteinExistence type="predicted"/>
<name>A0AAV4XMI2_CAEEX</name>
<evidence type="ECO:0000313" key="2">
    <source>
        <dbReference type="Proteomes" id="UP001054945"/>
    </source>
</evidence>
<dbReference type="Proteomes" id="UP001054945">
    <property type="component" value="Unassembled WGS sequence"/>
</dbReference>
<comment type="caution">
    <text evidence="1">The sequence shown here is derived from an EMBL/GenBank/DDBJ whole genome shotgun (WGS) entry which is preliminary data.</text>
</comment>
<sequence length="137" mass="15649">MLSERDYQPGNTAKSDLPGLVNEFLARRLSMRILPQNVTSCEGYSGVSVPPPFAAVFQPGPEHDAWSTINDVPEQACRMNRSRCYDGTDRRNDGYNPRGSPILVEAQRLLNQFIHLIRFFYREHSLMKCNENECKQA</sequence>
<dbReference type="AlphaFoldDB" id="A0AAV4XMI2"/>